<comment type="caution">
    <text evidence="1">The sequence shown here is derived from an EMBL/GenBank/DDBJ whole genome shotgun (WGS) entry which is preliminary data.</text>
</comment>
<protein>
    <submittedName>
        <fullName evidence="1">Uncharacterized protein</fullName>
    </submittedName>
</protein>
<evidence type="ECO:0000313" key="3">
    <source>
        <dbReference type="Proteomes" id="UP000663829"/>
    </source>
</evidence>
<dbReference type="Proteomes" id="UP000663829">
    <property type="component" value="Unassembled WGS sequence"/>
</dbReference>
<accession>A0A816EYD4</accession>
<keyword evidence="3" id="KW-1185">Reference proteome</keyword>
<evidence type="ECO:0000313" key="1">
    <source>
        <dbReference type="EMBL" id="CAF1655660.1"/>
    </source>
</evidence>
<organism evidence="1 3">
    <name type="scientific">Didymodactylos carnosus</name>
    <dbReference type="NCBI Taxonomy" id="1234261"/>
    <lineage>
        <taxon>Eukaryota</taxon>
        <taxon>Metazoa</taxon>
        <taxon>Spiralia</taxon>
        <taxon>Gnathifera</taxon>
        <taxon>Rotifera</taxon>
        <taxon>Eurotatoria</taxon>
        <taxon>Bdelloidea</taxon>
        <taxon>Philodinida</taxon>
        <taxon>Philodinidae</taxon>
        <taxon>Didymodactylos</taxon>
    </lineage>
</organism>
<gene>
    <name evidence="1" type="ORF">GPM918_LOCUS45740</name>
    <name evidence="2" type="ORF">SRO942_LOCUS48568</name>
</gene>
<dbReference type="AlphaFoldDB" id="A0A816EYD4"/>
<sequence length="162" mass="16585">GAWESGLGILRGVIGFTNTAGLTLALNNLGAPFATGAFTVGGFTGTVVPTLVSGASSQFIFSSASNDVPVNASLASFSMQGVLAFTTHVDFGLAFTSIPTIELTPTVNDPNSLINVTTIDGRLGSVSFENISLRAANVTATGFDLVILVTPVSQEFFDTCSN</sequence>
<dbReference type="EMBL" id="CAJNOQ010053423">
    <property type="protein sequence ID" value="CAF1655660.1"/>
    <property type="molecule type" value="Genomic_DNA"/>
</dbReference>
<name>A0A816EYD4_9BILA</name>
<proteinExistence type="predicted"/>
<dbReference type="EMBL" id="CAJOBC010125431">
    <property type="protein sequence ID" value="CAF4592896.1"/>
    <property type="molecule type" value="Genomic_DNA"/>
</dbReference>
<evidence type="ECO:0000313" key="2">
    <source>
        <dbReference type="EMBL" id="CAF4592896.1"/>
    </source>
</evidence>
<feature type="non-terminal residue" evidence="1">
    <location>
        <position position="1"/>
    </location>
</feature>
<dbReference type="Proteomes" id="UP000681722">
    <property type="component" value="Unassembled WGS sequence"/>
</dbReference>
<reference evidence="1" key="1">
    <citation type="submission" date="2021-02" db="EMBL/GenBank/DDBJ databases">
        <authorList>
            <person name="Nowell W R."/>
        </authorList>
    </citation>
    <scope>NUCLEOTIDE SEQUENCE</scope>
</reference>